<evidence type="ECO:0000313" key="2">
    <source>
        <dbReference type="Proteomes" id="UP000226396"/>
    </source>
</evidence>
<name>A0A2L0UZ45_9CAUD</name>
<dbReference type="GeneID" id="77938971"/>
<protein>
    <submittedName>
        <fullName evidence="1">Endonuclease</fullName>
    </submittedName>
</protein>
<keyword evidence="1" id="KW-0255">Endonuclease</keyword>
<keyword evidence="1" id="KW-0378">Hydrolase</keyword>
<keyword evidence="1" id="KW-0540">Nuclease</keyword>
<dbReference type="GO" id="GO:0004519">
    <property type="term" value="F:endonuclease activity"/>
    <property type="evidence" value="ECO:0007669"/>
    <property type="project" value="UniProtKB-KW"/>
</dbReference>
<accession>A0A2L0UZ45</accession>
<dbReference type="SUPFAM" id="SSF47077">
    <property type="entry name" value="T4 endonuclease V"/>
    <property type="match status" value="1"/>
</dbReference>
<dbReference type="EMBL" id="MF403007">
    <property type="protein sequence ID" value="AUZ94807.1"/>
    <property type="molecule type" value="Genomic_DNA"/>
</dbReference>
<organism evidence="1 2">
    <name type="scientific">Agrobacterium phage Atu_ph04</name>
    <dbReference type="NCBI Taxonomy" id="2024263"/>
    <lineage>
        <taxon>Viruses</taxon>
        <taxon>Duplodnaviria</taxon>
        <taxon>Heunggongvirae</taxon>
        <taxon>Uroviricota</taxon>
        <taxon>Caudoviricetes</taxon>
        <taxon>Pootjesviridae</taxon>
        <taxon>Rollinsvirus</taxon>
        <taxon>Rollinsvirus ph04</taxon>
    </lineage>
</organism>
<dbReference type="InterPro" id="IPR024796">
    <property type="entry name" value="T4_endonuc_V"/>
</dbReference>
<dbReference type="Pfam" id="PF03013">
    <property type="entry name" value="Pyr_excise"/>
    <property type="match status" value="1"/>
</dbReference>
<keyword evidence="2" id="KW-1185">Reference proteome</keyword>
<reference evidence="1 2" key="1">
    <citation type="submission" date="2017-06" db="EMBL/GenBank/DDBJ databases">
        <authorList>
            <person name="Kim H.J."/>
            <person name="Triplett B.A."/>
        </authorList>
    </citation>
    <scope>NUCLEOTIDE SEQUENCE [LARGE SCALE GENOMIC DNA]</scope>
</reference>
<dbReference type="Proteomes" id="UP000226396">
    <property type="component" value="Segment"/>
</dbReference>
<dbReference type="KEGG" id="vg:77938971"/>
<dbReference type="InterPro" id="IPR004260">
    <property type="entry name" value="Pyr-dimer_DNA_glycosylase"/>
</dbReference>
<dbReference type="RefSeq" id="YP_010662954.1">
    <property type="nucleotide sequence ID" value="NC_070890.1"/>
</dbReference>
<dbReference type="Gene3D" id="1.10.440.10">
    <property type="entry name" value="T4 endonuclease V"/>
    <property type="match status" value="1"/>
</dbReference>
<evidence type="ECO:0000313" key="1">
    <source>
        <dbReference type="EMBL" id="AUZ94807.1"/>
    </source>
</evidence>
<sequence length="105" mass="12389">MRKAIARGKTPQDYAHFTEFKFGGGHVLFFYSRLHFVCDRYTQIYREMIRRGYNPNRQTIVDLDIPGDWYGRWTPTEADIQLSRERLNTRLLSMGVSPLTLAEVM</sequence>
<proteinExistence type="predicted"/>